<evidence type="ECO:0000256" key="2">
    <source>
        <dbReference type="ARBA" id="ARBA00009836"/>
    </source>
</evidence>
<dbReference type="STRING" id="40998.A0A2P8AIB1"/>
<dbReference type="AlphaFoldDB" id="A0A2P8AIB1"/>
<dbReference type="GO" id="GO:0000215">
    <property type="term" value="F:tRNA 2'-phosphotransferase activity"/>
    <property type="evidence" value="ECO:0007669"/>
    <property type="project" value="UniProtKB-EC"/>
</dbReference>
<dbReference type="EC" id="2.7.1.160" evidence="3"/>
<dbReference type="Pfam" id="PF01885">
    <property type="entry name" value="PTS_2-RNA"/>
    <property type="match status" value="1"/>
</dbReference>
<comment type="caution">
    <text evidence="8">The sequence shown here is derived from an EMBL/GenBank/DDBJ whole genome shotgun (WGS) entry which is preliminary data.</text>
</comment>
<evidence type="ECO:0000256" key="3">
    <source>
        <dbReference type="ARBA" id="ARBA00012007"/>
    </source>
</evidence>
<feature type="region of interest" description="Disordered" evidence="7">
    <location>
        <begin position="277"/>
        <end position="321"/>
    </location>
</feature>
<dbReference type="PANTHER" id="PTHR12684:SF2">
    <property type="entry name" value="TRNA 2'-PHOSPHOTRANSFERASE 1"/>
    <property type="match status" value="1"/>
</dbReference>
<dbReference type="InterPro" id="IPR042081">
    <property type="entry name" value="RNA_2'-PTrans_C"/>
</dbReference>
<dbReference type="EMBL" id="NHZQ01000003">
    <property type="protein sequence ID" value="PSK60189.1"/>
    <property type="molecule type" value="Genomic_DNA"/>
</dbReference>
<evidence type="ECO:0000256" key="6">
    <source>
        <dbReference type="ARBA" id="ARBA00047949"/>
    </source>
</evidence>
<dbReference type="SUPFAM" id="SSF56399">
    <property type="entry name" value="ADP-ribosylation"/>
    <property type="match status" value="1"/>
</dbReference>
<protein>
    <recommendedName>
        <fullName evidence="3">2'-phosphotransferase</fullName>
        <ecNumber evidence="3">2.7.1.160</ecNumber>
    </recommendedName>
</protein>
<keyword evidence="4 8" id="KW-0808">Transferase</keyword>
<evidence type="ECO:0000256" key="4">
    <source>
        <dbReference type="ARBA" id="ARBA00022679"/>
    </source>
</evidence>
<feature type="compositionally biased region" description="Low complexity" evidence="7">
    <location>
        <begin position="84"/>
        <end position="97"/>
    </location>
</feature>
<feature type="region of interest" description="Disordered" evidence="7">
    <location>
        <begin position="68"/>
        <end position="106"/>
    </location>
</feature>
<dbReference type="OrthoDB" id="419694at2759"/>
<dbReference type="Gene3D" id="3.20.170.30">
    <property type="match status" value="1"/>
</dbReference>
<dbReference type="Gene3D" id="1.10.10.970">
    <property type="entry name" value="RNA 2'-phosphotransferase, Tpt1/KptA family, N-terminal domain"/>
    <property type="match status" value="1"/>
</dbReference>
<feature type="compositionally biased region" description="Basic and acidic residues" evidence="7">
    <location>
        <begin position="309"/>
        <end position="321"/>
    </location>
</feature>
<name>A0A2P8AIB1_9PEZI</name>
<accession>A0A2P8AIB1</accession>
<dbReference type="InterPro" id="IPR002745">
    <property type="entry name" value="Ptrans_KptA/Tpt1"/>
</dbReference>
<evidence type="ECO:0000256" key="7">
    <source>
        <dbReference type="SAM" id="MobiDB-lite"/>
    </source>
</evidence>
<keyword evidence="5" id="KW-0520">NAD</keyword>
<dbReference type="InterPro" id="IPR042080">
    <property type="entry name" value="RNA_2'-PTrans_N"/>
</dbReference>
<evidence type="ECO:0000313" key="8">
    <source>
        <dbReference type="EMBL" id="PSK60189.1"/>
    </source>
</evidence>
<feature type="compositionally biased region" description="Low complexity" evidence="7">
    <location>
        <begin position="295"/>
        <end position="307"/>
    </location>
</feature>
<dbReference type="PANTHER" id="PTHR12684">
    <property type="entry name" value="PUTATIVE PHOSPHOTRANSFERASE"/>
    <property type="match status" value="1"/>
</dbReference>
<gene>
    <name evidence="8" type="ORF">B9Z65_1087</name>
</gene>
<evidence type="ECO:0000256" key="5">
    <source>
        <dbReference type="ARBA" id="ARBA00023027"/>
    </source>
</evidence>
<sequence length="321" mass="34572">MPRPPMTRDVQVSKKLSWLLRHGIEQEHLQMDPAGYVNLNNRNIRSLKVSLEELKDLVATNNKQRFSLVPVSQSASPHGNPSDATPAEPTAATAAGGSDAGQMSHFDSANPKDYLIRANQGHSIAVNSESLFTKIDQSNMPTTCIHGTTHHAWRLIVSTGGLKRMTRQHVHFAVGLPAGFKSIAEAQAFSDSTSADANTVAAPVISGMRNSSTILIYLNMRRALEGGVKFWKSTNDVILSEGDENGLIPLTYFDRVEDRTGGQGILVQDGQVMKEAPAAWASKGPGRGGGRSCAKKGQAPKQQGPKASDGSKTEPQEPKER</sequence>
<reference evidence="8 9" key="1">
    <citation type="submission" date="2017-05" db="EMBL/GenBank/DDBJ databases">
        <title>Draft genome sequence of Elsinoe australis.</title>
        <authorList>
            <person name="Cheng Q."/>
        </authorList>
    </citation>
    <scope>NUCLEOTIDE SEQUENCE [LARGE SCALE GENOMIC DNA]</scope>
    <source>
        <strain evidence="8 9">NL1</strain>
    </source>
</reference>
<feature type="compositionally biased region" description="Polar residues" evidence="7">
    <location>
        <begin position="68"/>
        <end position="83"/>
    </location>
</feature>
<organism evidence="8 9">
    <name type="scientific">Elsinoe australis</name>
    <dbReference type="NCBI Taxonomy" id="40998"/>
    <lineage>
        <taxon>Eukaryota</taxon>
        <taxon>Fungi</taxon>
        <taxon>Dikarya</taxon>
        <taxon>Ascomycota</taxon>
        <taxon>Pezizomycotina</taxon>
        <taxon>Dothideomycetes</taxon>
        <taxon>Dothideomycetidae</taxon>
        <taxon>Myriangiales</taxon>
        <taxon>Elsinoaceae</taxon>
        <taxon>Elsinoe</taxon>
    </lineage>
</organism>
<evidence type="ECO:0000313" key="9">
    <source>
        <dbReference type="Proteomes" id="UP000243723"/>
    </source>
</evidence>
<dbReference type="GO" id="GO:0006388">
    <property type="term" value="P:tRNA splicing, via endonucleolytic cleavage and ligation"/>
    <property type="evidence" value="ECO:0007669"/>
    <property type="project" value="TreeGrafter"/>
</dbReference>
<comment type="catalytic activity">
    <reaction evidence="6">
        <text>2'-phospho-[ligated tRNA] + NAD(+) = mature tRNA + ADP-alpha-D-ribose 1'',2''-cyclic phosphate + nicotinamide</text>
        <dbReference type="Rhea" id="RHEA:23324"/>
        <dbReference type="Rhea" id="RHEA-COMP:11106"/>
        <dbReference type="Rhea" id="RHEA-COMP:11107"/>
        <dbReference type="ChEBI" id="CHEBI:17154"/>
        <dbReference type="ChEBI" id="CHEBI:57540"/>
        <dbReference type="ChEBI" id="CHEBI:76596"/>
        <dbReference type="ChEBI" id="CHEBI:82883"/>
        <dbReference type="ChEBI" id="CHEBI:85027"/>
        <dbReference type="EC" id="2.7.1.160"/>
    </reaction>
</comment>
<evidence type="ECO:0000256" key="1">
    <source>
        <dbReference type="ARBA" id="ARBA00003343"/>
    </source>
</evidence>
<comment type="similarity">
    <text evidence="2">Belongs to the KptA/TPT1 family.</text>
</comment>
<keyword evidence="9" id="KW-1185">Reference proteome</keyword>
<comment type="function">
    <text evidence="1">Catalyzes the last step of tRNA splicing, the transfer of the splice junction 2'-phosphate from ligated tRNA to NAD to produce ADP-ribose 1''-2'' cyclic phosphate.</text>
</comment>
<dbReference type="Proteomes" id="UP000243723">
    <property type="component" value="Unassembled WGS sequence"/>
</dbReference>
<proteinExistence type="inferred from homology"/>